<reference evidence="6 7" key="1">
    <citation type="journal article" date="2015" name="Genome Biol. Evol.">
        <title>Comparative Genomics of a Bacterivorous Green Alga Reveals Evolutionary Causalities and Consequences of Phago-Mixotrophic Mode of Nutrition.</title>
        <authorList>
            <person name="Burns J.A."/>
            <person name="Paasch A."/>
            <person name="Narechania A."/>
            <person name="Kim E."/>
        </authorList>
    </citation>
    <scope>NUCLEOTIDE SEQUENCE [LARGE SCALE GENOMIC DNA]</scope>
    <source>
        <strain evidence="6 7">PLY_AMNH</strain>
    </source>
</reference>
<keyword evidence="3 5" id="KW-1133">Transmembrane helix</keyword>
<dbReference type="AlphaFoldDB" id="A0AAE0G6X2"/>
<proteinExistence type="predicted"/>
<dbReference type="PANTHER" id="PTHR11040">
    <property type="entry name" value="ZINC/IRON TRANSPORTER"/>
    <property type="match status" value="1"/>
</dbReference>
<dbReference type="Pfam" id="PF02535">
    <property type="entry name" value="Zip"/>
    <property type="match status" value="1"/>
</dbReference>
<accession>A0AAE0G6X2</accession>
<keyword evidence="2 5" id="KW-0812">Transmembrane</keyword>
<evidence type="ECO:0000256" key="3">
    <source>
        <dbReference type="ARBA" id="ARBA00022989"/>
    </source>
</evidence>
<feature type="transmembrane region" description="Helical" evidence="5">
    <location>
        <begin position="158"/>
        <end position="182"/>
    </location>
</feature>
<feature type="transmembrane region" description="Helical" evidence="5">
    <location>
        <begin position="12"/>
        <end position="35"/>
    </location>
</feature>
<dbReference type="PANTHER" id="PTHR11040:SF210">
    <property type="entry name" value="ZINC-REGULATED TRANSPORTER 3"/>
    <property type="match status" value="1"/>
</dbReference>
<keyword evidence="4 5" id="KW-0472">Membrane</keyword>
<comment type="caution">
    <text evidence="6">The sequence shown here is derived from an EMBL/GenBank/DDBJ whole genome shotgun (WGS) entry which is preliminary data.</text>
</comment>
<comment type="subcellular location">
    <subcellularLocation>
        <location evidence="1">Membrane</location>
        <topology evidence="1">Multi-pass membrane protein</topology>
    </subcellularLocation>
</comment>
<feature type="transmembrane region" description="Helical" evidence="5">
    <location>
        <begin position="41"/>
        <end position="61"/>
    </location>
</feature>
<evidence type="ECO:0008006" key="8">
    <source>
        <dbReference type="Google" id="ProtNLM"/>
    </source>
</evidence>
<dbReference type="InterPro" id="IPR003689">
    <property type="entry name" value="ZIP"/>
</dbReference>
<evidence type="ECO:0000256" key="4">
    <source>
        <dbReference type="ARBA" id="ARBA00023136"/>
    </source>
</evidence>
<keyword evidence="7" id="KW-1185">Reference proteome</keyword>
<name>A0AAE0G6X2_9CHLO</name>
<evidence type="ECO:0000313" key="6">
    <source>
        <dbReference type="EMBL" id="KAK3272681.1"/>
    </source>
</evidence>
<sequence length="275" mass="29156">MAEPDPHVFMRALALTMLGAAGTTLGGLVIVAYPHPTPKKLGMLQGLAAGLMLCISFMDLLPKSMAVIGFARANMFFYQGVAFFAVIVALIPEPNADALLGKGKDEEWRSLSSETPVKKHRKQVMFSGLVTALGIALHNFPEGIAVFLASMKATHTGLTLAVAIALHNIPEGIAVALPVYFATRSRWKALQLAVISGLAEPAAVIVVGGLLPVNFSEQTVECMLAAVGGIMAFLTVHELIPLAIEHSGRTVATTAIFVGMMMMSLSLHWLDGLEP</sequence>
<evidence type="ECO:0000256" key="5">
    <source>
        <dbReference type="SAM" id="Phobius"/>
    </source>
</evidence>
<feature type="transmembrane region" description="Helical" evidence="5">
    <location>
        <begin position="223"/>
        <end position="244"/>
    </location>
</feature>
<evidence type="ECO:0000256" key="1">
    <source>
        <dbReference type="ARBA" id="ARBA00004141"/>
    </source>
</evidence>
<protein>
    <recommendedName>
        <fullName evidence="8">Zinc transporter ZupT</fullName>
    </recommendedName>
</protein>
<evidence type="ECO:0000313" key="7">
    <source>
        <dbReference type="Proteomes" id="UP001190700"/>
    </source>
</evidence>
<feature type="transmembrane region" description="Helical" evidence="5">
    <location>
        <begin position="189"/>
        <end position="211"/>
    </location>
</feature>
<evidence type="ECO:0000256" key="2">
    <source>
        <dbReference type="ARBA" id="ARBA00022692"/>
    </source>
</evidence>
<dbReference type="GO" id="GO:0005385">
    <property type="term" value="F:zinc ion transmembrane transporter activity"/>
    <property type="evidence" value="ECO:0007669"/>
    <property type="project" value="TreeGrafter"/>
</dbReference>
<dbReference type="EMBL" id="LGRX02008838">
    <property type="protein sequence ID" value="KAK3272681.1"/>
    <property type="molecule type" value="Genomic_DNA"/>
</dbReference>
<organism evidence="6 7">
    <name type="scientific">Cymbomonas tetramitiformis</name>
    <dbReference type="NCBI Taxonomy" id="36881"/>
    <lineage>
        <taxon>Eukaryota</taxon>
        <taxon>Viridiplantae</taxon>
        <taxon>Chlorophyta</taxon>
        <taxon>Pyramimonadophyceae</taxon>
        <taxon>Pyramimonadales</taxon>
        <taxon>Pyramimonadaceae</taxon>
        <taxon>Cymbomonas</taxon>
    </lineage>
</organism>
<dbReference type="Proteomes" id="UP001190700">
    <property type="component" value="Unassembled WGS sequence"/>
</dbReference>
<dbReference type="GO" id="GO:0016020">
    <property type="term" value="C:membrane"/>
    <property type="evidence" value="ECO:0007669"/>
    <property type="project" value="UniProtKB-SubCell"/>
</dbReference>
<gene>
    <name evidence="6" type="ORF">CYMTET_19034</name>
</gene>
<feature type="transmembrane region" description="Helical" evidence="5">
    <location>
        <begin position="251"/>
        <end position="270"/>
    </location>
</feature>